<proteinExistence type="predicted"/>
<evidence type="ECO:0000259" key="1">
    <source>
        <dbReference type="SMART" id="SM01321"/>
    </source>
</evidence>
<protein>
    <submittedName>
        <fullName evidence="2">REP element-mobilizing transposase RayT</fullName>
    </submittedName>
</protein>
<dbReference type="InterPro" id="IPR052715">
    <property type="entry name" value="RAYT_transposase"/>
</dbReference>
<dbReference type="EMBL" id="FRAR01000024">
    <property type="protein sequence ID" value="SHK80569.1"/>
    <property type="molecule type" value="Genomic_DNA"/>
</dbReference>
<evidence type="ECO:0000313" key="3">
    <source>
        <dbReference type="Proteomes" id="UP000183997"/>
    </source>
</evidence>
<gene>
    <name evidence="2" type="ORF">SAMN02745123_03197</name>
</gene>
<dbReference type="AlphaFoldDB" id="A0A1M6VGI5"/>
<dbReference type="Gene3D" id="3.30.70.1290">
    <property type="entry name" value="Transposase IS200-like"/>
    <property type="match status" value="1"/>
</dbReference>
<accession>A0A1M6VGI5</accession>
<dbReference type="GO" id="GO:0043565">
    <property type="term" value="F:sequence-specific DNA binding"/>
    <property type="evidence" value="ECO:0007669"/>
    <property type="project" value="TreeGrafter"/>
</dbReference>
<dbReference type="PANTHER" id="PTHR36966">
    <property type="entry name" value="REP-ASSOCIATED TYROSINE TRANSPOSASE"/>
    <property type="match status" value="1"/>
</dbReference>
<dbReference type="GO" id="GO:0006313">
    <property type="term" value="P:DNA transposition"/>
    <property type="evidence" value="ECO:0007669"/>
    <property type="project" value="InterPro"/>
</dbReference>
<reference evidence="3" key="1">
    <citation type="submission" date="2016-11" db="EMBL/GenBank/DDBJ databases">
        <authorList>
            <person name="Varghese N."/>
            <person name="Submissions S."/>
        </authorList>
    </citation>
    <scope>NUCLEOTIDE SEQUENCE [LARGE SCALE GENOMIC DNA]</scope>
    <source>
        <strain evidence="3">DSM 10349</strain>
    </source>
</reference>
<dbReference type="InterPro" id="IPR036515">
    <property type="entry name" value="Transposase_17_sf"/>
</dbReference>
<keyword evidence="3" id="KW-1185">Reference proteome</keyword>
<dbReference type="STRING" id="1121421.SAMN02745123_03197"/>
<dbReference type="SMART" id="SM01321">
    <property type="entry name" value="Y1_Tnp"/>
    <property type="match status" value="1"/>
</dbReference>
<dbReference type="PANTHER" id="PTHR36966:SF1">
    <property type="entry name" value="REP-ASSOCIATED TYROSINE TRANSPOSASE"/>
    <property type="match status" value="1"/>
</dbReference>
<sequence>MCDDFCMNTLAIRKPNRLMGYDYSQNGAYFITICVKDRRELLWNVGATFGRPLCDHKHLSKYEEIYHSSVIIDKYVIMPNHVHMLIVLKNDDLENGRPKVAPTISRIIQQFKGSISKQIGSSIWQKLFHDHIIRNEQDYLEIWQYIDTNPIKWEEDCFYPKGTTNT</sequence>
<dbReference type="GO" id="GO:0004803">
    <property type="term" value="F:transposase activity"/>
    <property type="evidence" value="ECO:0007669"/>
    <property type="project" value="InterPro"/>
</dbReference>
<dbReference type="InterPro" id="IPR002686">
    <property type="entry name" value="Transposase_17"/>
</dbReference>
<organism evidence="2 3">
    <name type="scientific">Desulforamulus aeronauticus DSM 10349</name>
    <dbReference type="NCBI Taxonomy" id="1121421"/>
    <lineage>
        <taxon>Bacteria</taxon>
        <taxon>Bacillati</taxon>
        <taxon>Bacillota</taxon>
        <taxon>Clostridia</taxon>
        <taxon>Eubacteriales</taxon>
        <taxon>Peptococcaceae</taxon>
        <taxon>Desulforamulus</taxon>
    </lineage>
</organism>
<evidence type="ECO:0000313" key="2">
    <source>
        <dbReference type="EMBL" id="SHK80569.1"/>
    </source>
</evidence>
<dbReference type="Proteomes" id="UP000183997">
    <property type="component" value="Unassembled WGS sequence"/>
</dbReference>
<name>A0A1M6VGI5_9FIRM</name>
<feature type="domain" description="Transposase IS200-like" evidence="1">
    <location>
        <begin position="24"/>
        <end position="149"/>
    </location>
</feature>
<dbReference type="SUPFAM" id="SSF143422">
    <property type="entry name" value="Transposase IS200-like"/>
    <property type="match status" value="1"/>
</dbReference>